<organism evidence="1 2">
    <name type="scientific">Polluticaenibacter yanchengensis</name>
    <dbReference type="NCBI Taxonomy" id="3014562"/>
    <lineage>
        <taxon>Bacteria</taxon>
        <taxon>Pseudomonadati</taxon>
        <taxon>Bacteroidota</taxon>
        <taxon>Chitinophagia</taxon>
        <taxon>Chitinophagales</taxon>
        <taxon>Chitinophagaceae</taxon>
        <taxon>Polluticaenibacter</taxon>
    </lineage>
</organism>
<comment type="caution">
    <text evidence="1">The sequence shown here is derived from an EMBL/GenBank/DDBJ whole genome shotgun (WGS) entry which is preliminary data.</text>
</comment>
<dbReference type="Proteomes" id="UP001210231">
    <property type="component" value="Unassembled WGS sequence"/>
</dbReference>
<reference evidence="1 2" key="1">
    <citation type="submission" date="2022-12" db="EMBL/GenBank/DDBJ databases">
        <title>Chitinophagaceae gen. sp. nov., a new member of the family Chitinophagaceae, isolated from soil in a chemical factory.</title>
        <authorList>
            <person name="Ke Z."/>
        </authorList>
    </citation>
    <scope>NUCLEOTIDE SEQUENCE [LARGE SCALE GENOMIC DNA]</scope>
    <source>
        <strain evidence="1 2">LY-5</strain>
    </source>
</reference>
<evidence type="ECO:0000313" key="2">
    <source>
        <dbReference type="Proteomes" id="UP001210231"/>
    </source>
</evidence>
<protein>
    <recommendedName>
        <fullName evidence="3">Heavy-metal-associated domain-containing protein</fullName>
    </recommendedName>
</protein>
<keyword evidence="2" id="KW-1185">Reference proteome</keyword>
<name>A0ABT4UKZ3_9BACT</name>
<dbReference type="RefSeq" id="WP_407031848.1">
    <property type="nucleotide sequence ID" value="NZ_JAQGEF010000013.1"/>
</dbReference>
<gene>
    <name evidence="1" type="ORF">O3P16_11940</name>
</gene>
<evidence type="ECO:0008006" key="3">
    <source>
        <dbReference type="Google" id="ProtNLM"/>
    </source>
</evidence>
<accession>A0ABT4UKZ3</accession>
<dbReference type="EMBL" id="JAQGEF010000013">
    <property type="protein sequence ID" value="MDA3615521.1"/>
    <property type="molecule type" value="Genomic_DNA"/>
</dbReference>
<sequence>MVKVFKTNVDSVENVLALKQEINEVYPYAKVSFDLDDIDNVLRVEDVELKEEYIINQLNNAGYICIDLPILDV</sequence>
<evidence type="ECO:0000313" key="1">
    <source>
        <dbReference type="EMBL" id="MDA3615521.1"/>
    </source>
</evidence>
<proteinExistence type="predicted"/>